<protein>
    <recommendedName>
        <fullName evidence="4">Transmembrane protein</fullName>
    </recommendedName>
</protein>
<accession>D9QKJ3</accession>
<proteinExistence type="predicted"/>
<name>D9QKJ3_BRESC</name>
<gene>
    <name evidence="2" type="ordered locus">Bresu_0504</name>
</gene>
<keyword evidence="1" id="KW-1133">Transmembrane helix</keyword>
<feature type="transmembrane region" description="Helical" evidence="1">
    <location>
        <begin position="7"/>
        <end position="28"/>
    </location>
</feature>
<dbReference type="HOGENOM" id="CLU_152594_0_0_5"/>
<dbReference type="eggNOG" id="ENOG5033DCS">
    <property type="taxonomic scope" value="Bacteria"/>
</dbReference>
<reference evidence="3" key="1">
    <citation type="journal article" date="2011" name="J. Bacteriol.">
        <title>Genome sequences of eight morphologically diverse alphaproteobacteria.</title>
        <authorList>
            <consortium name="US DOE Joint Genome Institute"/>
            <person name="Brown P.J."/>
            <person name="Kysela D.T."/>
            <person name="Buechlein A."/>
            <person name="Hemmerich C."/>
            <person name="Brun Y.V."/>
        </authorList>
    </citation>
    <scope>NUCLEOTIDE SEQUENCE [LARGE SCALE GENOMIC DNA]</scope>
    <source>
        <strain evidence="3">ATCC 15264 / DSM 4735 / LMG 14903 / NBRC 16000 / CB 81</strain>
    </source>
</reference>
<dbReference type="Proteomes" id="UP000002696">
    <property type="component" value="Chromosome"/>
</dbReference>
<dbReference type="KEGG" id="bsb:Bresu_0504"/>
<keyword evidence="3" id="KW-1185">Reference proteome</keyword>
<feature type="transmembrane region" description="Helical" evidence="1">
    <location>
        <begin position="88"/>
        <end position="106"/>
    </location>
</feature>
<organism evidence="2 3">
    <name type="scientific">Brevundimonas subvibrioides (strain ATCC 15264 / DSM 4735 / LMG 14903 / NBRC 16000 / CB 81)</name>
    <name type="common">Caulobacter subvibrioides</name>
    <dbReference type="NCBI Taxonomy" id="633149"/>
    <lineage>
        <taxon>Bacteria</taxon>
        <taxon>Pseudomonadati</taxon>
        <taxon>Pseudomonadota</taxon>
        <taxon>Alphaproteobacteria</taxon>
        <taxon>Caulobacterales</taxon>
        <taxon>Caulobacteraceae</taxon>
        <taxon>Brevundimonas</taxon>
    </lineage>
</organism>
<dbReference type="RefSeq" id="WP_013267922.1">
    <property type="nucleotide sequence ID" value="NC_014375.1"/>
</dbReference>
<dbReference type="BioCyc" id="BSUB633149:G1GM8-502-MONOMER"/>
<evidence type="ECO:0008006" key="4">
    <source>
        <dbReference type="Google" id="ProtNLM"/>
    </source>
</evidence>
<evidence type="ECO:0000313" key="2">
    <source>
        <dbReference type="EMBL" id="ADK99818.1"/>
    </source>
</evidence>
<dbReference type="AlphaFoldDB" id="D9QKJ3"/>
<dbReference type="OrthoDB" id="6024295at2"/>
<keyword evidence="1" id="KW-0812">Transmembrane</keyword>
<dbReference type="InParanoid" id="D9QKJ3"/>
<feature type="transmembrane region" description="Helical" evidence="1">
    <location>
        <begin position="40"/>
        <end position="61"/>
    </location>
</feature>
<evidence type="ECO:0000256" key="1">
    <source>
        <dbReference type="SAM" id="Phobius"/>
    </source>
</evidence>
<dbReference type="EMBL" id="CP002102">
    <property type="protein sequence ID" value="ADK99818.1"/>
    <property type="molecule type" value="Genomic_DNA"/>
</dbReference>
<keyword evidence="1" id="KW-0472">Membrane</keyword>
<dbReference type="STRING" id="633149.Bresu_0504"/>
<sequence length="141" mass="15567">MPYREKATWLMLGAILVSYAVYFAVAYSGSIEGLPNLRLLAVYAAAMGLQLAILGVGHLVIRRSSGREARARPDERDRAIAHRAAARAYYVMMTGLVFTGIYLPFTQAGWEIVHAALATFILSEVVRCATVISSYRRGWRG</sequence>
<evidence type="ECO:0000313" key="3">
    <source>
        <dbReference type="Proteomes" id="UP000002696"/>
    </source>
</evidence>